<dbReference type="Proteomes" id="UP000323597">
    <property type="component" value="Chromosome D05"/>
</dbReference>
<sequence>MMGGLHEKGLFWPFCFPQPRSEAKTSENQKKTKNLLVFLRFERCPTPSSPTRPLTNQKVIRRSHSRRTVLHRRRRPRPLAVEEYETIWFNCRQLEQSIVFIQSMPHV</sequence>
<keyword evidence="2" id="KW-1185">Reference proteome</keyword>
<gene>
    <name evidence="1" type="ORF">E1A91_D05G301900v1</name>
</gene>
<evidence type="ECO:0000313" key="1">
    <source>
        <dbReference type="EMBL" id="TYI83565.1"/>
    </source>
</evidence>
<dbReference type="EMBL" id="CM017653">
    <property type="protein sequence ID" value="TYI83565.1"/>
    <property type="molecule type" value="Genomic_DNA"/>
</dbReference>
<dbReference type="AlphaFoldDB" id="A0A5D2V2R5"/>
<reference evidence="1 2" key="1">
    <citation type="submission" date="2019-07" db="EMBL/GenBank/DDBJ databases">
        <title>WGS assembly of Gossypium mustelinum.</title>
        <authorList>
            <person name="Chen Z.J."/>
            <person name="Sreedasyam A."/>
            <person name="Ando A."/>
            <person name="Song Q."/>
            <person name="De L."/>
            <person name="Hulse-Kemp A."/>
            <person name="Ding M."/>
            <person name="Ye W."/>
            <person name="Kirkbride R."/>
            <person name="Jenkins J."/>
            <person name="Plott C."/>
            <person name="Lovell J."/>
            <person name="Lin Y.-M."/>
            <person name="Vaughn R."/>
            <person name="Liu B."/>
            <person name="Li W."/>
            <person name="Simpson S."/>
            <person name="Scheffler B."/>
            <person name="Saski C."/>
            <person name="Grover C."/>
            <person name="Hu G."/>
            <person name="Conover J."/>
            <person name="Carlson J."/>
            <person name="Shu S."/>
            <person name="Boston L."/>
            <person name="Williams M."/>
            <person name="Peterson D."/>
            <person name="Mcgee K."/>
            <person name="Jones D."/>
            <person name="Wendel J."/>
            <person name="Stelly D."/>
            <person name="Grimwood J."/>
            <person name="Schmutz J."/>
        </authorList>
    </citation>
    <scope>NUCLEOTIDE SEQUENCE [LARGE SCALE GENOMIC DNA]</scope>
    <source>
        <strain evidence="1">1408120.09</strain>
    </source>
</reference>
<protein>
    <submittedName>
        <fullName evidence="1">Uncharacterized protein</fullName>
    </submittedName>
</protein>
<name>A0A5D2V2R5_GOSMU</name>
<accession>A0A5D2V2R5</accession>
<organism evidence="1 2">
    <name type="scientific">Gossypium mustelinum</name>
    <name type="common">Cotton</name>
    <name type="synonym">Gossypium caicoense</name>
    <dbReference type="NCBI Taxonomy" id="34275"/>
    <lineage>
        <taxon>Eukaryota</taxon>
        <taxon>Viridiplantae</taxon>
        <taxon>Streptophyta</taxon>
        <taxon>Embryophyta</taxon>
        <taxon>Tracheophyta</taxon>
        <taxon>Spermatophyta</taxon>
        <taxon>Magnoliopsida</taxon>
        <taxon>eudicotyledons</taxon>
        <taxon>Gunneridae</taxon>
        <taxon>Pentapetalae</taxon>
        <taxon>rosids</taxon>
        <taxon>malvids</taxon>
        <taxon>Malvales</taxon>
        <taxon>Malvaceae</taxon>
        <taxon>Malvoideae</taxon>
        <taxon>Gossypium</taxon>
    </lineage>
</organism>
<proteinExistence type="predicted"/>
<evidence type="ECO:0000313" key="2">
    <source>
        <dbReference type="Proteomes" id="UP000323597"/>
    </source>
</evidence>